<dbReference type="Proteomes" id="UP000759131">
    <property type="component" value="Unassembled WGS sequence"/>
</dbReference>
<keyword evidence="3" id="KW-0288">FMN</keyword>
<dbReference type="PANTHER" id="PTHR43303:SF4">
    <property type="entry name" value="NADPH DEHYDROGENASE C23G7.10C-RELATED"/>
    <property type="match status" value="1"/>
</dbReference>
<accession>A0A7R9LMG4</accession>
<evidence type="ECO:0000256" key="2">
    <source>
        <dbReference type="ARBA" id="ARBA00022630"/>
    </source>
</evidence>
<dbReference type="GO" id="GO:0003959">
    <property type="term" value="F:NADPH dehydrogenase activity"/>
    <property type="evidence" value="ECO:0007669"/>
    <property type="project" value="InterPro"/>
</dbReference>
<evidence type="ECO:0000313" key="7">
    <source>
        <dbReference type="EMBL" id="CAD7644319.1"/>
    </source>
</evidence>
<dbReference type="PANTHER" id="PTHR43303">
    <property type="entry name" value="NADPH DEHYDROGENASE C23G7.10C-RELATED"/>
    <property type="match status" value="1"/>
</dbReference>
<dbReference type="Pfam" id="PF00724">
    <property type="entry name" value="Oxidored_FMN"/>
    <property type="match status" value="1"/>
</dbReference>
<sequence length="259" mass="28271">MNDQDNKQKSLLFSPLKINGVTLKNRIGVSPMVTWQAVDGIPNDFHVAHYGSFALGGAGLVMTEATAVEPRGRITPADTGIWNDEQVDGWRRITTLIKSQGAVPAIQLAHSGRKGSTPVIWSNAKRSLPDNEGGWPTIAPSAIPFGGDINKVPEEATGVDIEVLQRAFVSAAVRAVKAGFEIIELHYAHGYLGSTWLSPKSNQRTDKYGGSLENRMRFGLETARRVREVIPKSMPLFVRISVTDYADNGWDVNDSVEFA</sequence>
<evidence type="ECO:0000256" key="1">
    <source>
        <dbReference type="ARBA" id="ARBA00001917"/>
    </source>
</evidence>
<dbReference type="EMBL" id="OC885724">
    <property type="protein sequence ID" value="CAD7644319.1"/>
    <property type="molecule type" value="Genomic_DNA"/>
</dbReference>
<dbReference type="SUPFAM" id="SSF51395">
    <property type="entry name" value="FMN-linked oxidoreductases"/>
    <property type="match status" value="1"/>
</dbReference>
<dbReference type="InterPro" id="IPR013785">
    <property type="entry name" value="Aldolase_TIM"/>
</dbReference>
<feature type="domain" description="NADH:flavin oxidoreductase/NADH oxidase N-terminal" evidence="6">
    <location>
        <begin position="12"/>
        <end position="255"/>
    </location>
</feature>
<evidence type="ECO:0000313" key="8">
    <source>
        <dbReference type="Proteomes" id="UP000759131"/>
    </source>
</evidence>
<dbReference type="GO" id="GO:0010181">
    <property type="term" value="F:FMN binding"/>
    <property type="evidence" value="ECO:0007669"/>
    <property type="project" value="InterPro"/>
</dbReference>
<reference evidence="7" key="1">
    <citation type="submission" date="2020-11" db="EMBL/GenBank/DDBJ databases">
        <authorList>
            <person name="Tran Van P."/>
        </authorList>
    </citation>
    <scope>NUCLEOTIDE SEQUENCE</scope>
</reference>
<gene>
    <name evidence="7" type="ORF">OSB1V03_LOCUS20002</name>
</gene>
<protein>
    <recommendedName>
        <fullName evidence="6">NADH:flavin oxidoreductase/NADH oxidase N-terminal domain-containing protein</fullName>
    </recommendedName>
</protein>
<dbReference type="EMBL" id="CAJPIZ010031149">
    <property type="protein sequence ID" value="CAG2120055.1"/>
    <property type="molecule type" value="Genomic_DNA"/>
</dbReference>
<evidence type="ECO:0000256" key="5">
    <source>
        <dbReference type="ARBA" id="ARBA00023002"/>
    </source>
</evidence>
<dbReference type="InterPro" id="IPR001155">
    <property type="entry name" value="OxRdtase_FMN_N"/>
</dbReference>
<proteinExistence type="predicted"/>
<dbReference type="AlphaFoldDB" id="A0A7R9LMG4"/>
<keyword evidence="2" id="KW-0285">Flavoprotein</keyword>
<name>A0A7R9LMG4_9ACAR</name>
<keyword evidence="8" id="KW-1185">Reference proteome</keyword>
<keyword evidence="5" id="KW-0560">Oxidoreductase</keyword>
<evidence type="ECO:0000256" key="3">
    <source>
        <dbReference type="ARBA" id="ARBA00022643"/>
    </source>
</evidence>
<dbReference type="Gene3D" id="3.20.20.70">
    <property type="entry name" value="Aldolase class I"/>
    <property type="match status" value="1"/>
</dbReference>
<keyword evidence="4" id="KW-0521">NADP</keyword>
<dbReference type="GO" id="GO:0050661">
    <property type="term" value="F:NADP binding"/>
    <property type="evidence" value="ECO:0007669"/>
    <property type="project" value="InterPro"/>
</dbReference>
<evidence type="ECO:0000256" key="4">
    <source>
        <dbReference type="ARBA" id="ARBA00022857"/>
    </source>
</evidence>
<dbReference type="OrthoDB" id="72788at2759"/>
<feature type="non-terminal residue" evidence="7">
    <location>
        <position position="1"/>
    </location>
</feature>
<dbReference type="InterPro" id="IPR044152">
    <property type="entry name" value="YqjM-like"/>
</dbReference>
<organism evidence="7">
    <name type="scientific">Medioppia subpectinata</name>
    <dbReference type="NCBI Taxonomy" id="1979941"/>
    <lineage>
        <taxon>Eukaryota</taxon>
        <taxon>Metazoa</taxon>
        <taxon>Ecdysozoa</taxon>
        <taxon>Arthropoda</taxon>
        <taxon>Chelicerata</taxon>
        <taxon>Arachnida</taxon>
        <taxon>Acari</taxon>
        <taxon>Acariformes</taxon>
        <taxon>Sarcoptiformes</taxon>
        <taxon>Oribatida</taxon>
        <taxon>Brachypylina</taxon>
        <taxon>Oppioidea</taxon>
        <taxon>Oppiidae</taxon>
        <taxon>Medioppia</taxon>
    </lineage>
</organism>
<comment type="cofactor">
    <cofactor evidence="1">
        <name>FMN</name>
        <dbReference type="ChEBI" id="CHEBI:58210"/>
    </cofactor>
</comment>
<evidence type="ECO:0000259" key="6">
    <source>
        <dbReference type="Pfam" id="PF00724"/>
    </source>
</evidence>